<dbReference type="InterPro" id="IPR006059">
    <property type="entry name" value="SBP"/>
</dbReference>
<keyword evidence="1" id="KW-0732">Signal</keyword>
<evidence type="ECO:0000256" key="1">
    <source>
        <dbReference type="SAM" id="SignalP"/>
    </source>
</evidence>
<dbReference type="SUPFAM" id="SSF53850">
    <property type="entry name" value="Periplasmic binding protein-like II"/>
    <property type="match status" value="1"/>
</dbReference>
<dbReference type="PANTHER" id="PTHR43649">
    <property type="entry name" value="ARABINOSE-BINDING PROTEIN-RELATED"/>
    <property type="match status" value="1"/>
</dbReference>
<dbReference type="InterPro" id="IPR050490">
    <property type="entry name" value="Bact_solute-bd_prot1"/>
</dbReference>
<comment type="caution">
    <text evidence="2">The sequence shown here is derived from an EMBL/GenBank/DDBJ whole genome shotgun (WGS) entry which is preliminary data.</text>
</comment>
<evidence type="ECO:0000313" key="2">
    <source>
        <dbReference type="EMBL" id="HHF98147.1"/>
    </source>
</evidence>
<feature type="signal peptide" evidence="1">
    <location>
        <begin position="1"/>
        <end position="23"/>
    </location>
</feature>
<sequence length="479" mass="52979">MRKKAAIAGIVTIIFVLSSSVLAVGPQDIKWDKPVPMVERITAQGPVEVIPPEYDDYGVKISGKKGMLKGYILPEGWREATKGVDKLVLTNSGSLVHDPATVLNAKIFEKMTGIHLEIIEMKDPLLWPKQLSTLMAKSTDVDVFYNTRSMLEIPHLSAAGWAVPVDVLWTSEVQKLYPVKLLDAIKGIDGKFYGSPFCLWAMHLFYRPSWLAQAGVTVPLTWQDLVTASGKVDTWAKNTLGPGNSGMVYAAGDPDLIHQILGMLTYSQGKRLIKNGKFVIDPDTWKIFTDLWLKGGMSDSSLEYLWSMAPEVFAKGKAGFTITGGVYMNMYRDPSFATGIQNDWDVTLSPGWEGIGNRAVAPAGNDSWTINPYISPAKKAAAMLWFDYQRSYQAQFNELYLEGNESVMSMVYNHPAIQAEVVNVDLRKATVAAQIGESYPPAMMEALDMVKEYLGKVVLEGMDPDKALKDLQAEIDTMM</sequence>
<dbReference type="PANTHER" id="PTHR43649:SF12">
    <property type="entry name" value="DIACETYLCHITOBIOSE BINDING PROTEIN DASA"/>
    <property type="match status" value="1"/>
</dbReference>
<name>A0A7V5LZM6_UNCAE</name>
<organism evidence="2">
    <name type="scientific">Aerophobetes bacterium</name>
    <dbReference type="NCBI Taxonomy" id="2030807"/>
    <lineage>
        <taxon>Bacteria</taxon>
        <taxon>Candidatus Aerophobota</taxon>
    </lineage>
</organism>
<reference evidence="2" key="1">
    <citation type="journal article" date="2020" name="mSystems">
        <title>Genome- and Community-Level Interaction Insights into Carbon Utilization and Element Cycling Functions of Hydrothermarchaeota in Hydrothermal Sediment.</title>
        <authorList>
            <person name="Zhou Z."/>
            <person name="Liu Y."/>
            <person name="Xu W."/>
            <person name="Pan J."/>
            <person name="Luo Z.H."/>
            <person name="Li M."/>
        </authorList>
    </citation>
    <scope>NUCLEOTIDE SEQUENCE [LARGE SCALE GENOMIC DNA]</scope>
    <source>
        <strain evidence="2">HyVt-92</strain>
    </source>
</reference>
<dbReference type="Gene3D" id="3.40.190.10">
    <property type="entry name" value="Periplasmic binding protein-like II"/>
    <property type="match status" value="1"/>
</dbReference>
<dbReference type="Proteomes" id="UP000886070">
    <property type="component" value="Unassembled WGS sequence"/>
</dbReference>
<protein>
    <submittedName>
        <fullName evidence="2">Extracellular solute-binding protein</fullName>
    </submittedName>
</protein>
<gene>
    <name evidence="2" type="ORF">ENL39_01500</name>
</gene>
<dbReference type="Pfam" id="PF01547">
    <property type="entry name" value="SBP_bac_1"/>
    <property type="match status" value="1"/>
</dbReference>
<feature type="chain" id="PRO_5030892262" evidence="1">
    <location>
        <begin position="24"/>
        <end position="479"/>
    </location>
</feature>
<proteinExistence type="predicted"/>
<dbReference type="AlphaFoldDB" id="A0A7V5LZM6"/>
<accession>A0A7V5LZM6</accession>
<dbReference type="EMBL" id="DRTT01000044">
    <property type="protein sequence ID" value="HHF98147.1"/>
    <property type="molecule type" value="Genomic_DNA"/>
</dbReference>